<accession>A0A1I4YXZ6</accession>
<feature type="transmembrane region" description="Helical" evidence="1">
    <location>
        <begin position="46"/>
        <end position="68"/>
    </location>
</feature>
<keyword evidence="3" id="KW-1185">Reference proteome</keyword>
<evidence type="ECO:0000256" key="1">
    <source>
        <dbReference type="SAM" id="Phobius"/>
    </source>
</evidence>
<evidence type="ECO:0000313" key="2">
    <source>
        <dbReference type="EMBL" id="SFN42827.1"/>
    </source>
</evidence>
<dbReference type="RefSeq" id="WP_092408839.1">
    <property type="nucleotide sequence ID" value="NZ_FOVF01000021.1"/>
</dbReference>
<dbReference type="STRING" id="578942.SAMN05216289_12110"/>
<keyword evidence="1" id="KW-0812">Transmembrane</keyword>
<keyword evidence="1" id="KW-0472">Membrane</keyword>
<proteinExistence type="predicted"/>
<sequence length="156" mass="17164">MTDFELRRELRELRVSREPQRDLWPQIAHRLNAGSEQPAAPARRRAWLPLALAAGITVALSAGLFSLVQHHQAAVDDTAMASLQDGPSVREQIERARELASSGDPRLAGAEVVIDSANEELEQALQQRPDAVFLVGLINRTHAQRRKLARLGINAG</sequence>
<gene>
    <name evidence="2" type="ORF">SAMN05216289_12110</name>
</gene>
<dbReference type="Proteomes" id="UP000198575">
    <property type="component" value="Unassembled WGS sequence"/>
</dbReference>
<evidence type="ECO:0000313" key="3">
    <source>
        <dbReference type="Proteomes" id="UP000198575"/>
    </source>
</evidence>
<reference evidence="2 3" key="1">
    <citation type="submission" date="2016-10" db="EMBL/GenBank/DDBJ databases">
        <authorList>
            <person name="de Groot N.N."/>
        </authorList>
    </citation>
    <scope>NUCLEOTIDE SEQUENCE [LARGE SCALE GENOMIC DNA]</scope>
    <source>
        <strain evidence="2 3">CGMCC 1.7659</strain>
    </source>
</reference>
<keyword evidence="1" id="KW-1133">Transmembrane helix</keyword>
<dbReference type="AlphaFoldDB" id="A0A1I4YXZ6"/>
<dbReference type="EMBL" id="FOVF01000021">
    <property type="protein sequence ID" value="SFN42827.1"/>
    <property type="molecule type" value="Genomic_DNA"/>
</dbReference>
<name>A0A1I4YXZ6_9GAMM</name>
<organism evidence="2 3">
    <name type="scientific">Dokdonella immobilis</name>
    <dbReference type="NCBI Taxonomy" id="578942"/>
    <lineage>
        <taxon>Bacteria</taxon>
        <taxon>Pseudomonadati</taxon>
        <taxon>Pseudomonadota</taxon>
        <taxon>Gammaproteobacteria</taxon>
        <taxon>Lysobacterales</taxon>
        <taxon>Rhodanobacteraceae</taxon>
        <taxon>Dokdonella</taxon>
    </lineage>
</organism>
<protein>
    <submittedName>
        <fullName evidence="2">Uncharacterized protein</fullName>
    </submittedName>
</protein>
<dbReference type="OrthoDB" id="5956808at2"/>